<dbReference type="PANTHER" id="PTHR37543">
    <property type="entry name" value="CCCH ZINC FINGER DNA BINDING PROTEIN (AFU_ORTHOLOGUE AFUA_5G12760)"/>
    <property type="match status" value="1"/>
</dbReference>
<proteinExistence type="predicted"/>
<dbReference type="Pfam" id="PF25540">
    <property type="entry name" value="DUF7923"/>
    <property type="match status" value="1"/>
</dbReference>
<dbReference type="Gene3D" id="4.10.1000.10">
    <property type="entry name" value="Zinc finger, CCCH-type"/>
    <property type="match status" value="1"/>
</dbReference>
<evidence type="ECO:0000256" key="2">
    <source>
        <dbReference type="ARBA" id="ARBA00022771"/>
    </source>
</evidence>
<dbReference type="SMART" id="SM00356">
    <property type="entry name" value="ZnF_C3H1"/>
    <property type="match status" value="2"/>
</dbReference>
<feature type="domain" description="C3H1-type" evidence="7">
    <location>
        <begin position="312"/>
        <end position="339"/>
    </location>
</feature>
<keyword evidence="5" id="KW-0175">Coiled coil</keyword>
<dbReference type="AlphaFoldDB" id="A0AAE0WGJ8"/>
<feature type="domain" description="C3H1-type" evidence="7">
    <location>
        <begin position="450"/>
        <end position="478"/>
    </location>
</feature>
<comment type="caution">
    <text evidence="8">The sequence shown here is derived from an EMBL/GenBank/DDBJ whole genome shotgun (WGS) entry which is preliminary data.</text>
</comment>
<dbReference type="Proteomes" id="UP001274830">
    <property type="component" value="Unassembled WGS sequence"/>
</dbReference>
<dbReference type="PROSITE" id="PS50103">
    <property type="entry name" value="ZF_C3H1"/>
    <property type="match status" value="2"/>
</dbReference>
<name>A0AAE0WGJ8_9PEZI</name>
<dbReference type="SUPFAM" id="SSF90229">
    <property type="entry name" value="CCCH zinc finger"/>
    <property type="match status" value="2"/>
</dbReference>
<dbReference type="Pfam" id="PF25543">
    <property type="entry name" value="zf-CCCH_tandem"/>
    <property type="match status" value="1"/>
</dbReference>
<keyword evidence="2 4" id="KW-0863">Zinc-finger</keyword>
<feature type="zinc finger region" description="C3H1-type" evidence="4">
    <location>
        <begin position="312"/>
        <end position="339"/>
    </location>
</feature>
<evidence type="ECO:0000313" key="9">
    <source>
        <dbReference type="Proteomes" id="UP001274830"/>
    </source>
</evidence>
<dbReference type="Pfam" id="PF25542">
    <property type="entry name" value="zf-CCCH_12"/>
    <property type="match status" value="1"/>
</dbReference>
<sequence length="604" mass="67226">MEDSLQTASGMLEPRMITLFVLRKLYILYASDDTCSAKLADYRAADAQHHDSHTQILEQYVALIEEYKRLKSDYEEERDSRERYKQLARGQERNPFVLVLVDGDGYIFDDDLVSNGAEGGQRAAHLLDEAVKRSLRERGLENCRVMVRVYANMVGLSKVLSRSKLVGPERRSLAPFIANFTRSMEMFDFVDAGELKENADFKIRALFHQFVENAQCRHIFFAGCHDVGYINELTPYASSRERLTLIRHPAFHPEFKKLGLRIEEFSNIFRTTPLEGGYVHHATAVAQQNPSVTPSPFKKAAAYQSHDNDTGANSQQVCRFFQSGNCKYGDECRNLHIKSKPNGSTKPSYGGLEDVKQWRNSGTSTLPFGMNNLAKSDNDFMAGNASFMQTPKSTNKTSAPSTNGEVIDFAAILPDSIPENKIAVNKTDHRIDPYDGSYTAQDFAIFSSRTVKRKLCNLYHIAGYCAAGSECPYDHDPASEGVLNDLRHACRSAPCPRKGACRRAGCTQGHICQKKNCTKRGGKVGCKFNREFHAQSLRVVRFVDALALDARENNKDVEGSRASADGEASERDTTPWGGRSEVGDEGEAEGALLDSGNGEQVSLD</sequence>
<protein>
    <recommendedName>
        <fullName evidence="7">C3H1-type domain-containing protein</fullName>
    </recommendedName>
</protein>
<evidence type="ECO:0000259" key="7">
    <source>
        <dbReference type="PROSITE" id="PS50103"/>
    </source>
</evidence>
<keyword evidence="9" id="KW-1185">Reference proteome</keyword>
<keyword evidence="3 4" id="KW-0862">Zinc</keyword>
<dbReference type="InterPro" id="IPR057683">
    <property type="entry name" value="DUF7923"/>
</dbReference>
<dbReference type="InterPro" id="IPR000571">
    <property type="entry name" value="Znf_CCCH"/>
</dbReference>
<dbReference type="InterPro" id="IPR057654">
    <property type="entry name" value="Znf-CCCH_tandem"/>
</dbReference>
<dbReference type="InterPro" id="IPR036855">
    <property type="entry name" value="Znf_CCCH_sf"/>
</dbReference>
<dbReference type="PANTHER" id="PTHR37543:SF1">
    <property type="entry name" value="CCCH ZINC FINGER DNA BINDING PROTEIN (AFU_ORTHOLOGUE AFUA_5G12760)"/>
    <property type="match status" value="1"/>
</dbReference>
<dbReference type="GO" id="GO:0008270">
    <property type="term" value="F:zinc ion binding"/>
    <property type="evidence" value="ECO:0007669"/>
    <property type="project" value="UniProtKB-KW"/>
</dbReference>
<evidence type="ECO:0000256" key="6">
    <source>
        <dbReference type="SAM" id="MobiDB-lite"/>
    </source>
</evidence>
<reference evidence="8" key="1">
    <citation type="submission" date="2023-07" db="EMBL/GenBank/DDBJ databases">
        <title>Black Yeasts Isolated from many extreme environments.</title>
        <authorList>
            <person name="Coleine C."/>
            <person name="Stajich J.E."/>
            <person name="Selbmann L."/>
        </authorList>
    </citation>
    <scope>NUCLEOTIDE SEQUENCE</scope>
    <source>
        <strain evidence="8">CCFEE 5485</strain>
    </source>
</reference>
<feature type="region of interest" description="Disordered" evidence="6">
    <location>
        <begin position="553"/>
        <end position="604"/>
    </location>
</feature>
<evidence type="ECO:0000256" key="4">
    <source>
        <dbReference type="PROSITE-ProRule" id="PRU00723"/>
    </source>
</evidence>
<evidence type="ECO:0000256" key="3">
    <source>
        <dbReference type="ARBA" id="ARBA00022833"/>
    </source>
</evidence>
<evidence type="ECO:0000313" key="8">
    <source>
        <dbReference type="EMBL" id="KAK3670734.1"/>
    </source>
</evidence>
<accession>A0AAE0WGJ8</accession>
<feature type="coiled-coil region" evidence="5">
    <location>
        <begin position="57"/>
        <end position="94"/>
    </location>
</feature>
<feature type="zinc finger region" description="C3H1-type" evidence="4">
    <location>
        <begin position="450"/>
        <end position="478"/>
    </location>
</feature>
<evidence type="ECO:0000256" key="1">
    <source>
        <dbReference type="ARBA" id="ARBA00022723"/>
    </source>
</evidence>
<dbReference type="EMBL" id="JAUTXT010000052">
    <property type="protein sequence ID" value="KAK3670734.1"/>
    <property type="molecule type" value="Genomic_DNA"/>
</dbReference>
<gene>
    <name evidence="8" type="ORF">LTR78_009426</name>
</gene>
<organism evidence="8 9">
    <name type="scientific">Recurvomyces mirabilis</name>
    <dbReference type="NCBI Taxonomy" id="574656"/>
    <lineage>
        <taxon>Eukaryota</taxon>
        <taxon>Fungi</taxon>
        <taxon>Dikarya</taxon>
        <taxon>Ascomycota</taxon>
        <taxon>Pezizomycotina</taxon>
        <taxon>Dothideomycetes</taxon>
        <taxon>Dothideomycetidae</taxon>
        <taxon>Mycosphaerellales</taxon>
        <taxon>Teratosphaeriaceae</taxon>
        <taxon>Recurvomyces</taxon>
    </lineage>
</organism>
<keyword evidence="1 4" id="KW-0479">Metal-binding</keyword>
<evidence type="ECO:0000256" key="5">
    <source>
        <dbReference type="SAM" id="Coils"/>
    </source>
</evidence>